<dbReference type="GO" id="GO:0005524">
    <property type="term" value="F:ATP binding"/>
    <property type="evidence" value="ECO:0007669"/>
    <property type="project" value="UniProtKB-KW"/>
</dbReference>
<dbReference type="RefSeq" id="WP_276652745.1">
    <property type="nucleotide sequence ID" value="NZ_DOOG01000069.1"/>
</dbReference>
<comment type="caution">
    <text evidence="10">The sequence shown here is derived from an EMBL/GenBank/DDBJ whole genome shotgun (WGS) entry which is preliminary data.</text>
</comment>
<dbReference type="GO" id="GO:0016887">
    <property type="term" value="F:ATP hydrolysis activity"/>
    <property type="evidence" value="ECO:0007669"/>
    <property type="project" value="InterPro"/>
</dbReference>
<organism evidence="10 13">
    <name type="scientific">Thalassospira lucentensis</name>
    <dbReference type="NCBI Taxonomy" id="168935"/>
    <lineage>
        <taxon>Bacteria</taxon>
        <taxon>Pseudomonadati</taxon>
        <taxon>Pseudomonadota</taxon>
        <taxon>Alphaproteobacteria</taxon>
        <taxon>Rhodospirillales</taxon>
        <taxon>Thalassospiraceae</taxon>
        <taxon>Thalassospira</taxon>
    </lineage>
</organism>
<sequence length="515" mass="55880">MTQNTQKNRYFLELRNIHKRFGGVHALRGVDLSLEAGEVYHLLGENGCGKSTVIKIMAGAHPPSEGQIVLDGDVFEQLTPIQSLDFGIETVYQDLSLIPNLSVMENVALGEQLVEGHGRLLRRIDRGRMKETATKALSQVGLAVTSELMSTIVSELPLATRQLVAIARAIACEARLVIMDEPTTSLTRREVENLIDVVSRLRSRNVAVLFVTHKLEECYRIGGNAIVFRDGQCVAQGPIESYSRADLAELMTGRQISEKRYRDAKPSQEKLMAVSGYSVPGRFHDIGFDLRKGEVLGITGLSDSGRNELALAIAGIRPAASGKISINGENVRIATASDSINAGIAYVPEDRLSEGLFLSKSIYQNEVALILRKLAGFMGILDMKKGKEIARDISADMRLNTADIELPVSSLSGGNQQRVLIGRWLSINPEILVLHGPTVGVDVGSKDAIYQTIQKMAEDGMGLIIVSDDLPELLQNCDRILVMNAGEVVSDLDGASASEDDIYQAMLGSVQEGAA</sequence>
<name>A0A358HRZ6_9PROT</name>
<dbReference type="AlphaFoldDB" id="A0A358HRZ6"/>
<keyword evidence="3" id="KW-0762">Sugar transport</keyword>
<feature type="domain" description="ABC transporter" evidence="9">
    <location>
        <begin position="259"/>
        <end position="510"/>
    </location>
</feature>
<dbReference type="Gene3D" id="3.40.50.300">
    <property type="entry name" value="P-loop containing nucleotide triphosphate hydrolases"/>
    <property type="match status" value="2"/>
</dbReference>
<evidence type="ECO:0000256" key="1">
    <source>
        <dbReference type="ARBA" id="ARBA00022448"/>
    </source>
</evidence>
<evidence type="ECO:0000256" key="2">
    <source>
        <dbReference type="ARBA" id="ARBA00022475"/>
    </source>
</evidence>
<dbReference type="CDD" id="cd03216">
    <property type="entry name" value="ABC_Carb_Monos_I"/>
    <property type="match status" value="1"/>
</dbReference>
<dbReference type="Pfam" id="PF00005">
    <property type="entry name" value="ABC_tran"/>
    <property type="match status" value="2"/>
</dbReference>
<dbReference type="Proteomes" id="UP000264179">
    <property type="component" value="Unassembled WGS sequence"/>
</dbReference>
<dbReference type="SUPFAM" id="SSF52540">
    <property type="entry name" value="P-loop containing nucleoside triphosphate hydrolases"/>
    <property type="match status" value="2"/>
</dbReference>
<evidence type="ECO:0000313" key="13">
    <source>
        <dbReference type="Proteomes" id="UP000264753"/>
    </source>
</evidence>
<dbReference type="EMBL" id="DOOG01000069">
    <property type="protein sequence ID" value="HBU97913.1"/>
    <property type="molecule type" value="Genomic_DNA"/>
</dbReference>
<dbReference type="SMART" id="SM00382">
    <property type="entry name" value="AAA"/>
    <property type="match status" value="2"/>
</dbReference>
<reference evidence="12 13" key="1">
    <citation type="journal article" date="2018" name="Nat. Biotechnol.">
        <title>A standardized bacterial taxonomy based on genome phylogeny substantially revises the tree of life.</title>
        <authorList>
            <person name="Parks D.H."/>
            <person name="Chuvochina M."/>
            <person name="Waite D.W."/>
            <person name="Rinke C."/>
            <person name="Skarshewski A."/>
            <person name="Chaumeil P.A."/>
            <person name="Hugenholtz P."/>
        </authorList>
    </citation>
    <scope>NUCLEOTIDE SEQUENCE [LARGE SCALE GENOMIC DNA]</scope>
    <source>
        <strain evidence="10">UBA8707</strain>
        <strain evidence="11">UBA9881</strain>
    </source>
</reference>
<dbReference type="InterPro" id="IPR050107">
    <property type="entry name" value="ABC_carbohydrate_import_ATPase"/>
</dbReference>
<evidence type="ECO:0000256" key="7">
    <source>
        <dbReference type="ARBA" id="ARBA00022967"/>
    </source>
</evidence>
<gene>
    <name evidence="10" type="ORF">DEF21_08420</name>
    <name evidence="11" type="ORF">DHR80_18230</name>
</gene>
<keyword evidence="2" id="KW-1003">Cell membrane</keyword>
<dbReference type="PANTHER" id="PTHR43790:SF1">
    <property type="entry name" value="XYLOSE IMPORT ATP-BINDING PROTEIN XYLG"/>
    <property type="match status" value="1"/>
</dbReference>
<evidence type="ECO:0000256" key="6">
    <source>
        <dbReference type="ARBA" id="ARBA00022840"/>
    </source>
</evidence>
<dbReference type="EMBL" id="DPOP01000143">
    <property type="protein sequence ID" value="HCW69098.1"/>
    <property type="molecule type" value="Genomic_DNA"/>
</dbReference>
<dbReference type="PROSITE" id="PS50893">
    <property type="entry name" value="ABC_TRANSPORTER_2"/>
    <property type="match status" value="2"/>
</dbReference>
<evidence type="ECO:0000256" key="8">
    <source>
        <dbReference type="ARBA" id="ARBA00023136"/>
    </source>
</evidence>
<evidence type="ECO:0000256" key="4">
    <source>
        <dbReference type="ARBA" id="ARBA00022737"/>
    </source>
</evidence>
<keyword evidence="4" id="KW-0677">Repeat</keyword>
<protein>
    <submittedName>
        <fullName evidence="10">Sugar ABC transporter ATP-binding protein</fullName>
    </submittedName>
</protein>
<evidence type="ECO:0000256" key="3">
    <source>
        <dbReference type="ARBA" id="ARBA00022597"/>
    </source>
</evidence>
<evidence type="ECO:0000256" key="5">
    <source>
        <dbReference type="ARBA" id="ARBA00022741"/>
    </source>
</evidence>
<dbReference type="InterPro" id="IPR003593">
    <property type="entry name" value="AAA+_ATPase"/>
</dbReference>
<evidence type="ECO:0000313" key="11">
    <source>
        <dbReference type="EMBL" id="HCW69098.1"/>
    </source>
</evidence>
<accession>A0A358HRZ6</accession>
<dbReference type="InterPro" id="IPR017871">
    <property type="entry name" value="ABC_transporter-like_CS"/>
</dbReference>
<evidence type="ECO:0000313" key="12">
    <source>
        <dbReference type="Proteomes" id="UP000264179"/>
    </source>
</evidence>
<dbReference type="PROSITE" id="PS00211">
    <property type="entry name" value="ABC_TRANSPORTER_1"/>
    <property type="match status" value="1"/>
</dbReference>
<keyword evidence="6 10" id="KW-0067">ATP-binding</keyword>
<keyword evidence="5" id="KW-0547">Nucleotide-binding</keyword>
<dbReference type="PANTHER" id="PTHR43790">
    <property type="entry name" value="CARBOHYDRATE TRANSPORT ATP-BINDING PROTEIN MG119-RELATED"/>
    <property type="match status" value="1"/>
</dbReference>
<dbReference type="InterPro" id="IPR003439">
    <property type="entry name" value="ABC_transporter-like_ATP-bd"/>
</dbReference>
<evidence type="ECO:0000259" key="9">
    <source>
        <dbReference type="PROSITE" id="PS50893"/>
    </source>
</evidence>
<dbReference type="Proteomes" id="UP000264753">
    <property type="component" value="Unassembled WGS sequence"/>
</dbReference>
<keyword evidence="8" id="KW-0472">Membrane</keyword>
<feature type="domain" description="ABC transporter" evidence="9">
    <location>
        <begin position="12"/>
        <end position="255"/>
    </location>
</feature>
<keyword evidence="7" id="KW-1278">Translocase</keyword>
<evidence type="ECO:0000313" key="10">
    <source>
        <dbReference type="EMBL" id="HBU97913.1"/>
    </source>
</evidence>
<keyword evidence="1" id="KW-0813">Transport</keyword>
<dbReference type="InterPro" id="IPR027417">
    <property type="entry name" value="P-loop_NTPase"/>
</dbReference>
<proteinExistence type="predicted"/>
<dbReference type="CDD" id="cd03215">
    <property type="entry name" value="ABC_Carb_Monos_II"/>
    <property type="match status" value="1"/>
</dbReference>